<gene>
    <name evidence="3" type="ORF">GE061_014551</name>
</gene>
<comment type="caution">
    <text evidence="3">The sequence shown here is derived from an EMBL/GenBank/DDBJ whole genome shotgun (WGS) entry which is preliminary data.</text>
</comment>
<feature type="chain" id="PRO_5035949430" description="Chitin-binding type-2 domain-containing protein" evidence="1">
    <location>
        <begin position="18"/>
        <end position="262"/>
    </location>
</feature>
<dbReference type="AlphaFoldDB" id="A0A8S9XIC0"/>
<reference evidence="3" key="1">
    <citation type="journal article" date="2021" name="Mol. Ecol. Resour.">
        <title>Apolygus lucorum genome provides insights into omnivorousness and mesophyll feeding.</title>
        <authorList>
            <person name="Liu Y."/>
            <person name="Liu H."/>
            <person name="Wang H."/>
            <person name="Huang T."/>
            <person name="Liu B."/>
            <person name="Yang B."/>
            <person name="Yin L."/>
            <person name="Li B."/>
            <person name="Zhang Y."/>
            <person name="Zhang S."/>
            <person name="Jiang F."/>
            <person name="Zhang X."/>
            <person name="Ren Y."/>
            <person name="Wang B."/>
            <person name="Wang S."/>
            <person name="Lu Y."/>
            <person name="Wu K."/>
            <person name="Fan W."/>
            <person name="Wang G."/>
        </authorList>
    </citation>
    <scope>NUCLEOTIDE SEQUENCE</scope>
    <source>
        <strain evidence="3">12Hb</strain>
    </source>
</reference>
<sequence length="262" mass="28069">MVPLILFSLLLITSAAGLPRSNETACVPYTDGYQNGVPNRGHVNRNAEIGSLNYIAFMETTTQTVCGTTNQTGIFCHNRTHVGVCIAEYSDTGAYSSRTLTYPCSGDTVCVSGTGCKSDNALLSRARPFFCTDDGRFPDQYNCTVYHDCSTSTTDPTGFSQTTGECAGGQIYSIKRGVCTNVTEIATCSSGVYCHSDLEVGMLIDDPNIYYVCHSEADYPGDLSPSFYTCSSAQQGFNPAALACVSATSNITWSELPSPTMF</sequence>
<dbReference type="Pfam" id="PF01607">
    <property type="entry name" value="CBM_14"/>
    <property type="match status" value="1"/>
</dbReference>
<evidence type="ECO:0000313" key="3">
    <source>
        <dbReference type="EMBL" id="KAF6208810.1"/>
    </source>
</evidence>
<keyword evidence="1" id="KW-0732">Signal</keyword>
<name>A0A8S9XIC0_APOLU</name>
<dbReference type="Proteomes" id="UP000466442">
    <property type="component" value="Unassembled WGS sequence"/>
</dbReference>
<organism evidence="3 4">
    <name type="scientific">Apolygus lucorum</name>
    <name type="common">Small green plant bug</name>
    <name type="synonym">Lygocoris lucorum</name>
    <dbReference type="NCBI Taxonomy" id="248454"/>
    <lineage>
        <taxon>Eukaryota</taxon>
        <taxon>Metazoa</taxon>
        <taxon>Ecdysozoa</taxon>
        <taxon>Arthropoda</taxon>
        <taxon>Hexapoda</taxon>
        <taxon>Insecta</taxon>
        <taxon>Pterygota</taxon>
        <taxon>Neoptera</taxon>
        <taxon>Paraneoptera</taxon>
        <taxon>Hemiptera</taxon>
        <taxon>Heteroptera</taxon>
        <taxon>Panheteroptera</taxon>
        <taxon>Cimicomorpha</taxon>
        <taxon>Miridae</taxon>
        <taxon>Mirini</taxon>
        <taxon>Apolygus</taxon>
    </lineage>
</organism>
<dbReference type="GO" id="GO:0008061">
    <property type="term" value="F:chitin binding"/>
    <property type="evidence" value="ECO:0007669"/>
    <property type="project" value="InterPro"/>
</dbReference>
<dbReference type="GO" id="GO:0005576">
    <property type="term" value="C:extracellular region"/>
    <property type="evidence" value="ECO:0007669"/>
    <property type="project" value="InterPro"/>
</dbReference>
<dbReference type="SUPFAM" id="SSF57625">
    <property type="entry name" value="Invertebrate chitin-binding proteins"/>
    <property type="match status" value="1"/>
</dbReference>
<accession>A0A8S9XIC0</accession>
<dbReference type="PROSITE" id="PS50940">
    <property type="entry name" value="CHIT_BIND_II"/>
    <property type="match status" value="1"/>
</dbReference>
<evidence type="ECO:0000256" key="1">
    <source>
        <dbReference type="SAM" id="SignalP"/>
    </source>
</evidence>
<feature type="domain" description="Chitin-binding type-2" evidence="2">
    <location>
        <begin position="128"/>
        <end position="190"/>
    </location>
</feature>
<keyword evidence="4" id="KW-1185">Reference proteome</keyword>
<proteinExistence type="predicted"/>
<dbReference type="Gene3D" id="2.170.140.10">
    <property type="entry name" value="Chitin binding domain"/>
    <property type="match status" value="1"/>
</dbReference>
<evidence type="ECO:0000313" key="4">
    <source>
        <dbReference type="Proteomes" id="UP000466442"/>
    </source>
</evidence>
<dbReference type="InterPro" id="IPR036508">
    <property type="entry name" value="Chitin-bd_dom_sf"/>
</dbReference>
<dbReference type="EMBL" id="WIXP02000006">
    <property type="protein sequence ID" value="KAF6208810.1"/>
    <property type="molecule type" value="Genomic_DNA"/>
</dbReference>
<dbReference type="InterPro" id="IPR002557">
    <property type="entry name" value="Chitin-bd_dom"/>
</dbReference>
<dbReference type="OrthoDB" id="6597859at2759"/>
<evidence type="ECO:0000259" key="2">
    <source>
        <dbReference type="PROSITE" id="PS50940"/>
    </source>
</evidence>
<feature type="signal peptide" evidence="1">
    <location>
        <begin position="1"/>
        <end position="17"/>
    </location>
</feature>
<protein>
    <recommendedName>
        <fullName evidence="2">Chitin-binding type-2 domain-containing protein</fullName>
    </recommendedName>
</protein>